<dbReference type="Pfam" id="PF13193">
    <property type="entry name" value="AMP-binding_C"/>
    <property type="match status" value="1"/>
</dbReference>
<dbReference type="Pfam" id="PF00109">
    <property type="entry name" value="ketoacyl-synt"/>
    <property type="match status" value="1"/>
</dbReference>
<dbReference type="NCBIfam" id="TIGR01733">
    <property type="entry name" value="AA-adenyl-dom"/>
    <property type="match status" value="1"/>
</dbReference>
<dbReference type="Pfam" id="PF00550">
    <property type="entry name" value="PP-binding"/>
    <property type="match status" value="1"/>
</dbReference>
<organism evidence="10 11">
    <name type="scientific">Streptomonospora nanhaiensis</name>
    <dbReference type="NCBI Taxonomy" id="1323731"/>
    <lineage>
        <taxon>Bacteria</taxon>
        <taxon>Bacillati</taxon>
        <taxon>Actinomycetota</taxon>
        <taxon>Actinomycetes</taxon>
        <taxon>Streptosporangiales</taxon>
        <taxon>Nocardiopsidaceae</taxon>
        <taxon>Streptomonospora</taxon>
    </lineage>
</organism>
<feature type="region of interest" description="Disordered" evidence="7">
    <location>
        <begin position="1369"/>
        <end position="1394"/>
    </location>
</feature>
<dbReference type="Gene3D" id="1.10.1240.100">
    <property type="match status" value="1"/>
</dbReference>
<dbReference type="EMBL" id="JACCFO010000001">
    <property type="protein sequence ID" value="NYI95215.1"/>
    <property type="molecule type" value="Genomic_DNA"/>
</dbReference>
<dbReference type="Gene3D" id="3.30.300.30">
    <property type="match status" value="1"/>
</dbReference>
<dbReference type="PANTHER" id="PTHR43775">
    <property type="entry name" value="FATTY ACID SYNTHASE"/>
    <property type="match status" value="1"/>
</dbReference>
<dbReference type="Pfam" id="PF02801">
    <property type="entry name" value="Ketoacyl-synt_C"/>
    <property type="match status" value="1"/>
</dbReference>
<evidence type="ECO:0000313" key="11">
    <source>
        <dbReference type="Proteomes" id="UP000575985"/>
    </source>
</evidence>
<dbReference type="SMART" id="SM00825">
    <property type="entry name" value="PKS_KS"/>
    <property type="match status" value="1"/>
</dbReference>
<dbReference type="SMART" id="SM00823">
    <property type="entry name" value="PKS_PP"/>
    <property type="match status" value="1"/>
</dbReference>
<dbReference type="PROSITE" id="PS00455">
    <property type="entry name" value="AMP_BINDING"/>
    <property type="match status" value="1"/>
</dbReference>
<feature type="compositionally biased region" description="Low complexity" evidence="7">
    <location>
        <begin position="1561"/>
        <end position="1594"/>
    </location>
</feature>
<evidence type="ECO:0000256" key="2">
    <source>
        <dbReference type="ARBA" id="ARBA00022553"/>
    </source>
</evidence>
<dbReference type="CDD" id="cd00833">
    <property type="entry name" value="PKS"/>
    <property type="match status" value="1"/>
</dbReference>
<dbReference type="InterPro" id="IPR000873">
    <property type="entry name" value="AMP-dep_synth/lig_dom"/>
</dbReference>
<gene>
    <name evidence="10" type="ORF">HNR12_001492</name>
</gene>
<dbReference type="GO" id="GO:0005737">
    <property type="term" value="C:cytoplasm"/>
    <property type="evidence" value="ECO:0007669"/>
    <property type="project" value="TreeGrafter"/>
</dbReference>
<dbReference type="SUPFAM" id="SSF52151">
    <property type="entry name" value="FabD/lysophospholipase-like"/>
    <property type="match status" value="1"/>
</dbReference>
<dbReference type="GO" id="GO:0031177">
    <property type="term" value="F:phosphopantetheine binding"/>
    <property type="evidence" value="ECO:0007669"/>
    <property type="project" value="InterPro"/>
</dbReference>
<dbReference type="InterPro" id="IPR042099">
    <property type="entry name" value="ANL_N_sf"/>
</dbReference>
<dbReference type="InterPro" id="IPR014030">
    <property type="entry name" value="Ketoacyl_synth_N"/>
</dbReference>
<dbReference type="InterPro" id="IPR020845">
    <property type="entry name" value="AMP-binding_CS"/>
</dbReference>
<keyword evidence="6" id="KW-0511">Multifunctional enzyme</keyword>
<dbReference type="SUPFAM" id="SSF55048">
    <property type="entry name" value="Probable ACP-binding domain of malonyl-CoA ACP transacylase"/>
    <property type="match status" value="1"/>
</dbReference>
<dbReference type="FunFam" id="3.40.47.10:FF:000042">
    <property type="entry name" value="Polyketide synthase Pks13"/>
    <property type="match status" value="1"/>
</dbReference>
<dbReference type="GO" id="GO:0004312">
    <property type="term" value="F:fatty acid synthase activity"/>
    <property type="evidence" value="ECO:0007669"/>
    <property type="project" value="TreeGrafter"/>
</dbReference>
<dbReference type="GO" id="GO:0071770">
    <property type="term" value="P:DIM/DIP cell wall layer assembly"/>
    <property type="evidence" value="ECO:0007669"/>
    <property type="project" value="TreeGrafter"/>
</dbReference>
<dbReference type="InterPro" id="IPR016036">
    <property type="entry name" value="Malonyl_transacylase_ACP-bd"/>
</dbReference>
<dbReference type="InterPro" id="IPR020841">
    <property type="entry name" value="PKS_Beta-ketoAc_synthase_dom"/>
</dbReference>
<feature type="region of interest" description="Disordered" evidence="7">
    <location>
        <begin position="1561"/>
        <end position="1658"/>
    </location>
</feature>
<dbReference type="Pfam" id="PF00698">
    <property type="entry name" value="Acyl_transf_1"/>
    <property type="match status" value="1"/>
</dbReference>
<dbReference type="Pfam" id="PF00501">
    <property type="entry name" value="AMP-binding"/>
    <property type="match status" value="1"/>
</dbReference>
<feature type="domain" description="Ketosynthase family 3 (KS3)" evidence="9">
    <location>
        <begin position="613"/>
        <end position="1049"/>
    </location>
</feature>
<keyword evidence="3" id="KW-0808">Transferase</keyword>
<dbReference type="InterPro" id="IPR032821">
    <property type="entry name" value="PKS_assoc"/>
</dbReference>
<evidence type="ECO:0000256" key="5">
    <source>
        <dbReference type="ARBA" id="ARBA00023098"/>
    </source>
</evidence>
<feature type="domain" description="Carrier" evidence="8">
    <location>
        <begin position="519"/>
        <end position="594"/>
    </location>
</feature>
<keyword evidence="11" id="KW-1185">Reference proteome</keyword>
<dbReference type="Gene3D" id="1.10.1200.10">
    <property type="entry name" value="ACP-like"/>
    <property type="match status" value="1"/>
</dbReference>
<keyword evidence="4" id="KW-0276">Fatty acid metabolism</keyword>
<dbReference type="InterPro" id="IPR036736">
    <property type="entry name" value="ACP-like_sf"/>
</dbReference>
<proteinExistence type="predicted"/>
<evidence type="ECO:0000259" key="9">
    <source>
        <dbReference type="PROSITE" id="PS52004"/>
    </source>
</evidence>
<feature type="compositionally biased region" description="Low complexity" evidence="7">
    <location>
        <begin position="133"/>
        <end position="148"/>
    </location>
</feature>
<comment type="caution">
    <text evidence="10">The sequence shown here is derived from an EMBL/GenBank/DDBJ whole genome shotgun (WGS) entry which is preliminary data.</text>
</comment>
<dbReference type="Gene3D" id="3.40.47.10">
    <property type="match status" value="1"/>
</dbReference>
<dbReference type="PROSITE" id="PS52004">
    <property type="entry name" value="KS3_2"/>
    <property type="match status" value="1"/>
</dbReference>
<feature type="compositionally biased region" description="Low complexity" evidence="7">
    <location>
        <begin position="1492"/>
        <end position="1511"/>
    </location>
</feature>
<evidence type="ECO:0000313" key="10">
    <source>
        <dbReference type="EMBL" id="NYI95215.1"/>
    </source>
</evidence>
<evidence type="ECO:0000256" key="7">
    <source>
        <dbReference type="SAM" id="MobiDB-lite"/>
    </source>
</evidence>
<dbReference type="GO" id="GO:0005886">
    <property type="term" value="C:plasma membrane"/>
    <property type="evidence" value="ECO:0007669"/>
    <property type="project" value="TreeGrafter"/>
</dbReference>
<dbReference type="InterPro" id="IPR020806">
    <property type="entry name" value="PKS_PP-bd"/>
</dbReference>
<evidence type="ECO:0000259" key="8">
    <source>
        <dbReference type="PROSITE" id="PS50075"/>
    </source>
</evidence>
<dbReference type="SUPFAM" id="SSF56801">
    <property type="entry name" value="Acetyl-CoA synthetase-like"/>
    <property type="match status" value="1"/>
</dbReference>
<dbReference type="InterPro" id="IPR014031">
    <property type="entry name" value="Ketoacyl_synth_C"/>
</dbReference>
<dbReference type="SUPFAM" id="SSF53901">
    <property type="entry name" value="Thiolase-like"/>
    <property type="match status" value="1"/>
</dbReference>
<dbReference type="InterPro" id="IPR050091">
    <property type="entry name" value="PKS_NRPS_Biosynth_Enz"/>
</dbReference>
<accession>A0A853BKG4</accession>
<dbReference type="InterPro" id="IPR025110">
    <property type="entry name" value="AMP-bd_C"/>
</dbReference>
<dbReference type="InterPro" id="IPR001227">
    <property type="entry name" value="Ac_transferase_dom_sf"/>
</dbReference>
<dbReference type="Gene3D" id="3.40.50.12780">
    <property type="entry name" value="N-terminal domain of ligase-like"/>
    <property type="match status" value="1"/>
</dbReference>
<dbReference type="SUPFAM" id="SSF47336">
    <property type="entry name" value="ACP-like"/>
    <property type="match status" value="1"/>
</dbReference>
<feature type="region of interest" description="Disordered" evidence="7">
    <location>
        <begin position="1426"/>
        <end position="1532"/>
    </location>
</feature>
<protein>
    <submittedName>
        <fullName evidence="10">Amino acid adenylation domain-containing protein</fullName>
    </submittedName>
</protein>
<feature type="compositionally biased region" description="Low complexity" evidence="7">
    <location>
        <begin position="1433"/>
        <end position="1482"/>
    </location>
</feature>
<evidence type="ECO:0000256" key="1">
    <source>
        <dbReference type="ARBA" id="ARBA00022450"/>
    </source>
</evidence>
<feature type="region of interest" description="Disordered" evidence="7">
    <location>
        <begin position="129"/>
        <end position="148"/>
    </location>
</feature>
<keyword evidence="2" id="KW-0597">Phosphoprotein</keyword>
<dbReference type="InterPro" id="IPR016039">
    <property type="entry name" value="Thiolase-like"/>
</dbReference>
<dbReference type="InterPro" id="IPR016035">
    <property type="entry name" value="Acyl_Trfase/lysoPLipase"/>
</dbReference>
<evidence type="ECO:0000256" key="3">
    <source>
        <dbReference type="ARBA" id="ARBA00022679"/>
    </source>
</evidence>
<dbReference type="PANTHER" id="PTHR43775:SF37">
    <property type="entry name" value="SI:DKEY-61P9.11"/>
    <property type="match status" value="1"/>
</dbReference>
<dbReference type="Pfam" id="PF16197">
    <property type="entry name" value="KAsynt_C_assoc"/>
    <property type="match status" value="1"/>
</dbReference>
<dbReference type="InterPro" id="IPR018201">
    <property type="entry name" value="Ketoacyl_synth_AS"/>
</dbReference>
<reference evidence="10 11" key="1">
    <citation type="submission" date="2020-07" db="EMBL/GenBank/DDBJ databases">
        <title>Sequencing the genomes of 1000 actinobacteria strains.</title>
        <authorList>
            <person name="Klenk H.-P."/>
        </authorList>
    </citation>
    <scope>NUCLEOTIDE SEQUENCE [LARGE SCALE GENOMIC DNA]</scope>
    <source>
        <strain evidence="10 11">DSM 45927</strain>
    </source>
</reference>
<evidence type="ECO:0000256" key="4">
    <source>
        <dbReference type="ARBA" id="ARBA00022832"/>
    </source>
</evidence>
<dbReference type="PROSITE" id="PS50075">
    <property type="entry name" value="CARRIER"/>
    <property type="match status" value="1"/>
</dbReference>
<dbReference type="InterPro" id="IPR010071">
    <property type="entry name" value="AA_adenyl_dom"/>
</dbReference>
<evidence type="ECO:0000256" key="6">
    <source>
        <dbReference type="ARBA" id="ARBA00023268"/>
    </source>
</evidence>
<dbReference type="Proteomes" id="UP000575985">
    <property type="component" value="Unassembled WGS sequence"/>
</dbReference>
<sequence length="1658" mass="172261">MTRTVDPLDRLPALELHRLFEHRAAAAPGAAALVHGGTATTYRELDRHADAVAARLRAAGAGPGHLVGVRTARGPAMIAAMIAVLKTGAAYVPVDPGDPEERFRHIAAQARMAVLVTDAPEAAAPLGLRPVRPGAGPEDAAAPAPAAPADPDAPAYVLFTSGSTGAPKGAAMTHRALANLLNWHDRTRPGSCALRTLQFCAVSFDFSVHEIFSTLCFGGTLVICDDAVRRDPFALARFVADHRVERLFLPVTPLTRFAEAVGEQPVELAVREVVTTGERLRVTPALRELFTRTGARLHNHYGATEFQDAAAHTLEPPAAAWPADVPAGRPVDNVAVHVLDDALRPLPEGREGELYIGGAQVSPGYVNRPDLTRERFVTGPGGTGRLYRTGDLARIGPGGVLEILGRADDQIKVNGVRVEPGEVEAALLEHPDVAEAAVAARGAAGRERLVAYVVPRDGSGADLPRRLHRHAAERLPRALRPTGYETLAALPLTSSGKKDRRRLPEPTARARLLDTAALPPASEAERVLAELWRDILDLGEVGVEDNLFDAGGTSAHVVELRRGIAERLGVELSVVDVFRTPTIRALARRISGERAAPAAGPRPSAGADSGGHGDAVAVVGMALRFPGASDAEEFWANLVAGTESVSRFTGAELDQPDPDLAGHPDYVPAAPVIPGVELFDAAFFGIGAREAATMDPQQRLFLQCAWEACENAGYVPGAGDSAAVGVFAGSGMSTYLLNNVAPAEGFPARGPLTEADLRQFQLKLGNDRNYLAARVSYKLGLTGPSVNVQTACSTSLVAVHQACRSLAGGECDAALAGGVSVPVPQATGYLYEDGMIRSRDGRCRPFDASAQGTLFGSGCGVVLLKRLADALADGDRVHAVIRGSAVNNDGADKVGFTAPSVERQAEVVERALRAARVDPATVGYVEAHGTGTQLGDPIEIAALTEAFARAGARPEGAGRCAVGSVKSNIGHLDEAAGVAGLIKAVLALRHGAIPPTLHLERPNPAIDFASGPFHVNTATLDWPAGQTPRRAGVSSFGMGGTNCHVVLEEAPPAARRAPEAGAGPHVLPVSARTPEALADLARRHADHLAARPGLDLADAAATAATGRRHFEHRLAVVAGSPAEAAERLRRAADAAGAPPAPAGATAFLFGGQGSHYAGMGRELHRRLPAFRAALEECAALLDPHLPEPLLDVLFTAEGDRLDGTGWAQPAVFAVEYALARAWAALGVEPDAVLGHSLGEYTAACVAGVFSPADAARLVTTRARLMAALPRGRMAAVMAGEDAVAPLAAAEGGAVAVAAVNGARSTVVSGPGPAVERVCAALRERGVRTSPLAVSHAFHSPMMEPMLAEFAEAAAGVAFSAPACRWSPTSPASAWAPRSPPRSTGCATPASPCASPPGWRRCGGWAAAPTSSCRGGPACSRCWPPSPAPPEPGTPARGRAWPACTPGASGSGSAARSPSSTAPAATSTGRRCTRPAPAAASACPPTPGGRSGTGSTPRRAARGPRPTGAPTPCWAPGSTSPPATRRGSRRWWGRTLCPGWPTTGCSTRWCCRGWRSWRSPWPRPARCSAAPEANSPTPSSTAPWTSPTAPRAPCRPWSPPRRRARGRCACTPARPAPRRAPPGRTTSPRACAPLAPTPPPSRCGRACPRRSRAPRPTRR</sequence>
<dbReference type="InterPro" id="IPR009081">
    <property type="entry name" value="PP-bd_ACP"/>
</dbReference>
<dbReference type="GO" id="GO:0004315">
    <property type="term" value="F:3-oxoacyl-[acyl-carrier-protein] synthase activity"/>
    <property type="evidence" value="ECO:0007669"/>
    <property type="project" value="InterPro"/>
</dbReference>
<dbReference type="PROSITE" id="PS00606">
    <property type="entry name" value="KS3_1"/>
    <property type="match status" value="1"/>
</dbReference>
<keyword evidence="1" id="KW-0596">Phosphopantetheine</keyword>
<dbReference type="SMART" id="SM00827">
    <property type="entry name" value="PKS_AT"/>
    <property type="match status" value="1"/>
</dbReference>
<dbReference type="InterPro" id="IPR014043">
    <property type="entry name" value="Acyl_transferase_dom"/>
</dbReference>
<dbReference type="InterPro" id="IPR045851">
    <property type="entry name" value="AMP-bd_C_sf"/>
</dbReference>
<dbReference type="GO" id="GO:0006633">
    <property type="term" value="P:fatty acid biosynthetic process"/>
    <property type="evidence" value="ECO:0007669"/>
    <property type="project" value="InterPro"/>
</dbReference>
<dbReference type="Gene3D" id="3.40.366.10">
    <property type="entry name" value="Malonyl-Coenzyme A Acyl Carrier Protein, domain 2"/>
    <property type="match status" value="1"/>
</dbReference>
<name>A0A853BKG4_9ACTN</name>
<feature type="compositionally biased region" description="Basic residues" evidence="7">
    <location>
        <begin position="1646"/>
        <end position="1658"/>
    </location>
</feature>
<keyword evidence="5" id="KW-0443">Lipid metabolism</keyword>